<evidence type="ECO:0000313" key="6">
    <source>
        <dbReference type="EMBL" id="WSE34522.1"/>
    </source>
</evidence>
<keyword evidence="3" id="KW-0274">FAD</keyword>
<evidence type="ECO:0000256" key="3">
    <source>
        <dbReference type="ARBA" id="ARBA00022827"/>
    </source>
</evidence>
<dbReference type="Gene3D" id="3.50.50.60">
    <property type="entry name" value="FAD/NAD(P)-binding domain"/>
    <property type="match status" value="1"/>
</dbReference>
<dbReference type="SUPFAM" id="SSF51905">
    <property type="entry name" value="FAD/NAD(P)-binding domain"/>
    <property type="match status" value="1"/>
</dbReference>
<proteinExistence type="predicted"/>
<keyword evidence="7" id="KW-1185">Reference proteome</keyword>
<dbReference type="PANTHER" id="PTHR10961">
    <property type="entry name" value="PEROXISOMAL SARCOSINE OXIDASE"/>
    <property type="match status" value="1"/>
</dbReference>
<protein>
    <submittedName>
        <fullName evidence="6">N-methyl-L-tryptophan oxidase</fullName>
        <ecNumber evidence="6">1.5.3.2</ecNumber>
    </submittedName>
</protein>
<reference evidence="6 7" key="1">
    <citation type="journal article" date="2015" name="Int. J. Syst. Evol. Microbiol.">
        <title>Amycolatopsis rhabdoformis sp. nov., an actinomycete isolated from a tropical forest soil.</title>
        <authorList>
            <person name="Souza W.R."/>
            <person name="Silva R.E."/>
            <person name="Goodfellow M."/>
            <person name="Busarakam K."/>
            <person name="Figueiro F.S."/>
            <person name="Ferreira D."/>
            <person name="Rodrigues-Filho E."/>
            <person name="Moraes L.A.B."/>
            <person name="Zucchi T.D."/>
        </authorList>
    </citation>
    <scope>NUCLEOTIDE SEQUENCE [LARGE SCALE GENOMIC DNA]</scope>
    <source>
        <strain evidence="6 7">NCIMB 14900</strain>
    </source>
</reference>
<dbReference type="InterPro" id="IPR006076">
    <property type="entry name" value="FAD-dep_OxRdtase"/>
</dbReference>
<dbReference type="Gene3D" id="3.30.9.10">
    <property type="entry name" value="D-Amino Acid Oxidase, subunit A, domain 2"/>
    <property type="match status" value="1"/>
</dbReference>
<dbReference type="InterPro" id="IPR045170">
    <property type="entry name" value="MTOX"/>
</dbReference>
<dbReference type="PANTHER" id="PTHR10961:SF7">
    <property type="entry name" value="FAD DEPENDENT OXIDOREDUCTASE DOMAIN-CONTAINING PROTEIN"/>
    <property type="match status" value="1"/>
</dbReference>
<dbReference type="Pfam" id="PF01266">
    <property type="entry name" value="DAO"/>
    <property type="match status" value="1"/>
</dbReference>
<gene>
    <name evidence="6" type="primary">solA</name>
    <name evidence="6" type="ORF">VSH64_20955</name>
</gene>
<name>A0ABZ1IJT6_9PSEU</name>
<organism evidence="6 7">
    <name type="scientific">Amycolatopsis rhabdoformis</name>
    <dbReference type="NCBI Taxonomy" id="1448059"/>
    <lineage>
        <taxon>Bacteria</taxon>
        <taxon>Bacillati</taxon>
        <taxon>Actinomycetota</taxon>
        <taxon>Actinomycetes</taxon>
        <taxon>Pseudonocardiales</taxon>
        <taxon>Pseudonocardiaceae</taxon>
        <taxon>Amycolatopsis</taxon>
    </lineage>
</organism>
<dbReference type="Proteomes" id="UP001330812">
    <property type="component" value="Chromosome"/>
</dbReference>
<evidence type="ECO:0000256" key="4">
    <source>
        <dbReference type="ARBA" id="ARBA00023002"/>
    </source>
</evidence>
<dbReference type="GO" id="GO:0050131">
    <property type="term" value="F:N-methyl-L-amino-acid oxidase activity"/>
    <property type="evidence" value="ECO:0007669"/>
    <property type="project" value="UniProtKB-EC"/>
</dbReference>
<dbReference type="EMBL" id="CP142149">
    <property type="protein sequence ID" value="WSE34522.1"/>
    <property type="molecule type" value="Genomic_DNA"/>
</dbReference>
<accession>A0ABZ1IJT6</accession>
<comment type="cofactor">
    <cofactor evidence="1">
        <name>FAD</name>
        <dbReference type="ChEBI" id="CHEBI:57692"/>
    </cofactor>
</comment>
<sequence>MTITRTEVVVIGVGTMGSAILWRLAERGVRVLGLERFAPGHDRGSGHGESRILRTAQHEDPAYVPLVKAAVRGWRELERQTRTSLLTMTGGLSVGPSDGMLIRGALEAAAVHGLECGIVPETEAAQRFPAHRMQPGDTAVWERDAGVVRPEQAIVAAARRAVELGAGLRTGVRVLGVEDGPGDTVLVRLADGLVQADHVVLAAGPWISQLVPRAALPLTVERKILAWFPAAEPRRFEPDRFPVFLRETPEGRWYGFPTLDHTTVKVAFHHGGLEVDPDEIDRTVTAADVAPLGDVVARHLRGLDPVAVRAATCMYTNTPDAHFALGTPAAYRHLTVVSACSGHGFKFAPAIGELAADLALGSAPELPLDLFALDRFAGSVVGNDRGDG</sequence>
<keyword evidence="2" id="KW-0285">Flavoprotein</keyword>
<dbReference type="NCBIfam" id="NF008425">
    <property type="entry name" value="PRK11259.1"/>
    <property type="match status" value="1"/>
</dbReference>
<evidence type="ECO:0000313" key="7">
    <source>
        <dbReference type="Proteomes" id="UP001330812"/>
    </source>
</evidence>
<feature type="domain" description="FAD dependent oxidoreductase" evidence="5">
    <location>
        <begin position="8"/>
        <end position="358"/>
    </location>
</feature>
<dbReference type="RefSeq" id="WP_326837330.1">
    <property type="nucleotide sequence ID" value="NZ_CP142149.1"/>
</dbReference>
<dbReference type="EC" id="1.5.3.2" evidence="6"/>
<evidence type="ECO:0000259" key="5">
    <source>
        <dbReference type="Pfam" id="PF01266"/>
    </source>
</evidence>
<evidence type="ECO:0000256" key="2">
    <source>
        <dbReference type="ARBA" id="ARBA00022630"/>
    </source>
</evidence>
<evidence type="ECO:0000256" key="1">
    <source>
        <dbReference type="ARBA" id="ARBA00001974"/>
    </source>
</evidence>
<dbReference type="SUPFAM" id="SSF54373">
    <property type="entry name" value="FAD-linked reductases, C-terminal domain"/>
    <property type="match status" value="1"/>
</dbReference>
<keyword evidence="4 6" id="KW-0560">Oxidoreductase</keyword>
<dbReference type="InterPro" id="IPR036188">
    <property type="entry name" value="FAD/NAD-bd_sf"/>
</dbReference>